<gene>
    <name evidence="1" type="ORF">KL86PLE_130170</name>
</gene>
<reference evidence="1" key="1">
    <citation type="submission" date="2016-08" db="EMBL/GenBank/DDBJ databases">
        <authorList>
            <person name="Seilhamer J.J."/>
        </authorList>
    </citation>
    <scope>NUCLEOTIDE SEQUENCE</scope>
    <source>
        <strain evidence="1">86</strain>
    </source>
</reference>
<accession>A0A212L9V1</accession>
<proteinExistence type="predicted"/>
<evidence type="ECO:0000313" key="1">
    <source>
        <dbReference type="EMBL" id="SCM74316.1"/>
    </source>
</evidence>
<dbReference type="AlphaFoldDB" id="A0A212L9V1"/>
<name>A0A212L9V1_9HYPH</name>
<dbReference type="EMBL" id="FMJD01000005">
    <property type="protein sequence ID" value="SCM74316.1"/>
    <property type="molecule type" value="Genomic_DNA"/>
</dbReference>
<protein>
    <submittedName>
        <fullName evidence="1">Uncharacterized protein</fullName>
    </submittedName>
</protein>
<organism evidence="1">
    <name type="scientific">uncultured Pleomorphomonas sp</name>
    <dbReference type="NCBI Taxonomy" id="442121"/>
    <lineage>
        <taxon>Bacteria</taxon>
        <taxon>Pseudomonadati</taxon>
        <taxon>Pseudomonadota</taxon>
        <taxon>Alphaproteobacteria</taxon>
        <taxon>Hyphomicrobiales</taxon>
        <taxon>Pleomorphomonadaceae</taxon>
        <taxon>Pleomorphomonas</taxon>
        <taxon>environmental samples</taxon>
    </lineage>
</organism>
<sequence>MQIDETRGKKCRRPLRKKCRFPGRYSAEALVRLPRRLKQYVSDRNIWQDSLKSRRRKTRRFPDRRA</sequence>